<name>A0A0G3GVY4_9CORY</name>
<reference evidence="2 3" key="1">
    <citation type="journal article" date="2015" name="Genome Announc.">
        <title>Complete Genome Sequence of the Type Strain Corynebacterium mustelae DSM 45274, Isolated from Various Tissues of a Male Ferret with Lethal Sepsis.</title>
        <authorList>
            <person name="Ruckert C."/>
            <person name="Eimer J."/>
            <person name="Winkler A."/>
            <person name="Tauch A."/>
        </authorList>
    </citation>
    <scope>NUCLEOTIDE SEQUENCE [LARGE SCALE GENOMIC DNA]</scope>
    <source>
        <strain evidence="2 3">DSM 45274</strain>
    </source>
</reference>
<dbReference type="PATRIC" id="fig|571915.4.peg.1063"/>
<accession>A0A0G3GVY4</accession>
<dbReference type="InterPro" id="IPR013974">
    <property type="entry name" value="SAF"/>
</dbReference>
<dbReference type="Proteomes" id="UP000035199">
    <property type="component" value="Chromosome"/>
</dbReference>
<dbReference type="Gene3D" id="3.90.1210.10">
    <property type="entry name" value="Antifreeze-like/N-acetylneuraminic acid synthase C-terminal domain"/>
    <property type="match status" value="1"/>
</dbReference>
<evidence type="ECO:0000313" key="3">
    <source>
        <dbReference type="Proteomes" id="UP000035199"/>
    </source>
</evidence>
<organism evidence="2 3">
    <name type="scientific">Corynebacterium mustelae</name>
    <dbReference type="NCBI Taxonomy" id="571915"/>
    <lineage>
        <taxon>Bacteria</taxon>
        <taxon>Bacillati</taxon>
        <taxon>Actinomycetota</taxon>
        <taxon>Actinomycetes</taxon>
        <taxon>Mycobacteriales</taxon>
        <taxon>Corynebacteriaceae</taxon>
        <taxon>Corynebacterium</taxon>
    </lineage>
</organism>
<keyword evidence="3" id="KW-1185">Reference proteome</keyword>
<evidence type="ECO:0000259" key="1">
    <source>
        <dbReference type="SMART" id="SM00858"/>
    </source>
</evidence>
<evidence type="ECO:0000313" key="2">
    <source>
        <dbReference type="EMBL" id="AKK05341.1"/>
    </source>
</evidence>
<dbReference type="CDD" id="cd11614">
    <property type="entry name" value="SAF_CpaB_FlgA_like"/>
    <property type="match status" value="1"/>
</dbReference>
<feature type="domain" description="SAF" evidence="1">
    <location>
        <begin position="41"/>
        <end position="103"/>
    </location>
</feature>
<protein>
    <submittedName>
        <fullName evidence="2">SAF domain-containing protein</fullName>
    </submittedName>
</protein>
<sequence length="217" mass="22822">MKTFLTTPGYRRSLALRRVTAAALVIAALCFSTLHLAQQELPVVIYSTTVAAGSRLTEADVRIARMPRSMIPENSVTNPEEIIGNVTVVSRPNGSIVTRHDFVETTLISTKVTNDTEAFGNEDSNIIPIKLAEPTLAGLLRPGDVISILTTESDKSEPVMIAAGGRVVFAVTEASELPGATPGTVLVSLPATAAQHVAAASLSLPLAVVVTGDRSHE</sequence>
<proteinExistence type="predicted"/>
<reference evidence="3" key="2">
    <citation type="submission" date="2015-05" db="EMBL/GenBank/DDBJ databases">
        <title>Complete genome sequence of Corynebacterium mustelae DSM 45274, isolated from various tissues of a male ferret with lethal sepsis.</title>
        <authorList>
            <person name="Ruckert C."/>
            <person name="Albersmeier A."/>
            <person name="Winkler A."/>
            <person name="Tauch A."/>
        </authorList>
    </citation>
    <scope>NUCLEOTIDE SEQUENCE [LARGE SCALE GENOMIC DNA]</scope>
    <source>
        <strain evidence="3">DSM 45274</strain>
    </source>
</reference>
<dbReference type="AlphaFoldDB" id="A0A0G3GVY4"/>
<dbReference type="EMBL" id="CP011542">
    <property type="protein sequence ID" value="AKK05341.1"/>
    <property type="molecule type" value="Genomic_DNA"/>
</dbReference>
<dbReference type="RefSeq" id="WP_047261571.1">
    <property type="nucleotide sequence ID" value="NZ_CP011542.1"/>
</dbReference>
<dbReference type="Pfam" id="PF08666">
    <property type="entry name" value="SAF"/>
    <property type="match status" value="1"/>
</dbReference>
<dbReference type="OrthoDB" id="4427654at2"/>
<dbReference type="STRING" id="571915.CMUST_05015"/>
<dbReference type="SMART" id="SM00858">
    <property type="entry name" value="SAF"/>
    <property type="match status" value="1"/>
</dbReference>
<dbReference type="KEGG" id="cmv:CMUST_05015"/>
<gene>
    <name evidence="2" type="ORF">CMUST_05015</name>
</gene>